<reference evidence="2" key="1">
    <citation type="submission" date="2022-11" db="UniProtKB">
        <authorList>
            <consortium name="WormBaseParasite"/>
        </authorList>
    </citation>
    <scope>IDENTIFICATION</scope>
</reference>
<protein>
    <submittedName>
        <fullName evidence="2">Uncharacterized protein</fullName>
    </submittedName>
</protein>
<sequence length="63" mass="7077">MAPSTRQRLSATHGWLFVHKIRRKALRESAQLSGCSVNPWNDRVFESVAATGEARFAVMFSGR</sequence>
<accession>A0A915PT84</accession>
<dbReference type="WBParaSite" id="sdigi.contig4.g526.t1">
    <property type="protein sequence ID" value="sdigi.contig4.g526.t1"/>
    <property type="gene ID" value="sdigi.contig4.g526"/>
</dbReference>
<dbReference type="Proteomes" id="UP000887581">
    <property type="component" value="Unplaced"/>
</dbReference>
<evidence type="ECO:0000313" key="2">
    <source>
        <dbReference type="WBParaSite" id="sdigi.contig4.g526.t1"/>
    </source>
</evidence>
<proteinExistence type="predicted"/>
<name>A0A915PT84_9BILA</name>
<evidence type="ECO:0000313" key="1">
    <source>
        <dbReference type="Proteomes" id="UP000887581"/>
    </source>
</evidence>
<dbReference type="AlphaFoldDB" id="A0A915PT84"/>
<organism evidence="1 2">
    <name type="scientific">Setaria digitata</name>
    <dbReference type="NCBI Taxonomy" id="48799"/>
    <lineage>
        <taxon>Eukaryota</taxon>
        <taxon>Metazoa</taxon>
        <taxon>Ecdysozoa</taxon>
        <taxon>Nematoda</taxon>
        <taxon>Chromadorea</taxon>
        <taxon>Rhabditida</taxon>
        <taxon>Spirurina</taxon>
        <taxon>Spiruromorpha</taxon>
        <taxon>Filarioidea</taxon>
        <taxon>Setariidae</taxon>
        <taxon>Setaria</taxon>
    </lineage>
</organism>
<keyword evidence="1" id="KW-1185">Reference proteome</keyword>